<evidence type="ECO:0000259" key="9">
    <source>
        <dbReference type="SMART" id="SM01038"/>
    </source>
</evidence>
<dbReference type="SUPFAM" id="SSF51445">
    <property type="entry name" value="(Trans)glycosidases"/>
    <property type="match status" value="1"/>
</dbReference>
<dbReference type="InterPro" id="IPR011013">
    <property type="entry name" value="Gal_mutarotase_sf_dom"/>
</dbReference>
<dbReference type="Gene3D" id="2.60.40.10">
    <property type="entry name" value="Immunoglobulins"/>
    <property type="match status" value="2"/>
</dbReference>
<dbReference type="InterPro" id="IPR006102">
    <property type="entry name" value="Ig-like_GH2"/>
</dbReference>
<dbReference type="InterPro" id="IPR050347">
    <property type="entry name" value="Bact_Beta-galactosidase"/>
</dbReference>
<evidence type="ECO:0000256" key="2">
    <source>
        <dbReference type="ARBA" id="ARBA00007401"/>
    </source>
</evidence>
<evidence type="ECO:0000256" key="5">
    <source>
        <dbReference type="ARBA" id="ARBA00023295"/>
    </source>
</evidence>
<dbReference type="GO" id="GO:0009341">
    <property type="term" value="C:beta-galactosidase complex"/>
    <property type="evidence" value="ECO:0007669"/>
    <property type="project" value="InterPro"/>
</dbReference>
<evidence type="ECO:0000313" key="10">
    <source>
        <dbReference type="EMBL" id="AEK29936.1"/>
    </source>
</evidence>
<comment type="catalytic activity">
    <reaction evidence="1 7">
        <text>Hydrolysis of terminal non-reducing beta-D-galactose residues in beta-D-galactosides.</text>
        <dbReference type="EC" id="3.2.1.23"/>
    </reaction>
</comment>
<dbReference type="GO" id="GO:0030246">
    <property type="term" value="F:carbohydrate binding"/>
    <property type="evidence" value="ECO:0007669"/>
    <property type="project" value="InterPro"/>
</dbReference>
<reference evidence="10 11" key="1">
    <citation type="journal article" date="2011" name="J. Bacteriol.">
        <title>Genome Sequence of the Probiotic Strain Bifidobacterium animalis subsp. lactis CNCM I-2494.</title>
        <authorList>
            <person name="Chervaux C."/>
            <person name="Grimaldi C."/>
            <person name="Bolotin A."/>
            <person name="Quinquis B."/>
            <person name="Legrain-Raspaud S."/>
            <person name="van Hylckama Vlieg J.E."/>
            <person name="Denariaz G."/>
            <person name="Smokvina T."/>
        </authorList>
    </citation>
    <scope>NUCLEOTIDE SEQUENCE [LARGE SCALE GENOMIC DNA]</scope>
    <source>
        <strain evidence="10 11">CNCM I-2494</strain>
    </source>
</reference>
<dbReference type="GO" id="GO:0005990">
    <property type="term" value="P:lactose catabolic process"/>
    <property type="evidence" value="ECO:0007669"/>
    <property type="project" value="TreeGrafter"/>
</dbReference>
<dbReference type="InterPro" id="IPR014718">
    <property type="entry name" value="GH-type_carb-bd"/>
</dbReference>
<evidence type="ECO:0000256" key="4">
    <source>
        <dbReference type="ARBA" id="ARBA00022801"/>
    </source>
</evidence>
<dbReference type="InterPro" id="IPR006104">
    <property type="entry name" value="Glyco_hydro_2_N"/>
</dbReference>
<dbReference type="Gene3D" id="2.70.98.10">
    <property type="match status" value="1"/>
</dbReference>
<dbReference type="AlphaFoldDB" id="A0A806FN50"/>
<protein>
    <recommendedName>
        <fullName evidence="3 7">Beta-galactosidase</fullName>
        <ecNumber evidence="3 7">3.2.1.23</ecNumber>
    </recommendedName>
    <alternativeName>
        <fullName evidence="6 7">Lactase</fullName>
    </alternativeName>
</protein>
<dbReference type="SUPFAM" id="SSF74650">
    <property type="entry name" value="Galactose mutarotase-like"/>
    <property type="match status" value="1"/>
</dbReference>
<dbReference type="Pfam" id="PF02837">
    <property type="entry name" value="Glyco_hydro_2_N"/>
    <property type="match status" value="1"/>
</dbReference>
<evidence type="ECO:0000256" key="6">
    <source>
        <dbReference type="ARBA" id="ARBA00032230"/>
    </source>
</evidence>
<dbReference type="Pfam" id="PF02929">
    <property type="entry name" value="Bgal_small_N"/>
    <property type="match status" value="1"/>
</dbReference>
<dbReference type="PANTHER" id="PTHR46323:SF2">
    <property type="entry name" value="BETA-GALACTOSIDASE"/>
    <property type="match status" value="1"/>
</dbReference>
<keyword evidence="5 7" id="KW-0326">Glycosidase</keyword>
<dbReference type="PANTHER" id="PTHR46323">
    <property type="entry name" value="BETA-GALACTOSIDASE"/>
    <property type="match status" value="1"/>
</dbReference>
<dbReference type="Pfam" id="PF02836">
    <property type="entry name" value="Glyco_hydro_2_C"/>
    <property type="match status" value="1"/>
</dbReference>
<feature type="region of interest" description="Disordered" evidence="8">
    <location>
        <begin position="72"/>
        <end position="100"/>
    </location>
</feature>
<dbReference type="InterPro" id="IPR023230">
    <property type="entry name" value="Glyco_hydro_2_CS"/>
</dbReference>
<dbReference type="SUPFAM" id="SSF49785">
    <property type="entry name" value="Galactose-binding domain-like"/>
    <property type="match status" value="1"/>
</dbReference>
<dbReference type="InterPro" id="IPR008979">
    <property type="entry name" value="Galactose-bd-like_sf"/>
</dbReference>
<evidence type="ECO:0000256" key="7">
    <source>
        <dbReference type="RuleBase" id="RU361154"/>
    </source>
</evidence>
<gene>
    <name evidence="10" type="ORF">BALAC2494_00644</name>
</gene>
<dbReference type="EMBL" id="CP002915">
    <property type="protein sequence ID" value="AEK29936.1"/>
    <property type="molecule type" value="Genomic_DNA"/>
</dbReference>
<dbReference type="InterPro" id="IPR017853">
    <property type="entry name" value="GH"/>
</dbReference>
<evidence type="ECO:0000256" key="8">
    <source>
        <dbReference type="SAM" id="MobiDB-lite"/>
    </source>
</evidence>
<dbReference type="InterPro" id="IPR036156">
    <property type="entry name" value="Beta-gal/glucu_dom_sf"/>
</dbReference>
<dbReference type="Gene3D" id="2.60.120.260">
    <property type="entry name" value="Galactose-binding domain-like"/>
    <property type="match status" value="1"/>
</dbReference>
<organism evidence="10 11">
    <name type="scientific">Bifidobacterium animalis subsp. lactis CNCM I-2494</name>
    <dbReference type="NCBI Taxonomy" id="1042403"/>
    <lineage>
        <taxon>Bacteria</taxon>
        <taxon>Bacillati</taxon>
        <taxon>Actinomycetota</taxon>
        <taxon>Actinomycetes</taxon>
        <taxon>Bifidobacteriales</taxon>
        <taxon>Bifidobacteriaceae</taxon>
        <taxon>Bifidobacterium</taxon>
    </lineage>
</organism>
<evidence type="ECO:0000313" key="11">
    <source>
        <dbReference type="Proteomes" id="UP000008394"/>
    </source>
</evidence>
<dbReference type="PRINTS" id="PR00132">
    <property type="entry name" value="GLHYDRLASE2"/>
</dbReference>
<evidence type="ECO:0000256" key="3">
    <source>
        <dbReference type="ARBA" id="ARBA00012756"/>
    </source>
</evidence>
<dbReference type="InterPro" id="IPR013783">
    <property type="entry name" value="Ig-like_fold"/>
</dbReference>
<accession>A0A806FN50</accession>
<dbReference type="InterPro" id="IPR032312">
    <property type="entry name" value="LacZ_4"/>
</dbReference>
<dbReference type="InterPro" id="IPR006101">
    <property type="entry name" value="Glyco_hydro_2"/>
</dbReference>
<dbReference type="InterPro" id="IPR004199">
    <property type="entry name" value="B-gal_small/dom_5"/>
</dbReference>
<dbReference type="SUPFAM" id="SSF49303">
    <property type="entry name" value="beta-Galactosidase/glucuronidase domain"/>
    <property type="match status" value="2"/>
</dbReference>
<dbReference type="PROSITE" id="PS00719">
    <property type="entry name" value="GLYCOSYL_HYDROL_F2_1"/>
    <property type="match status" value="1"/>
</dbReference>
<dbReference type="SMART" id="SM01038">
    <property type="entry name" value="Bgal_small_N"/>
    <property type="match status" value="1"/>
</dbReference>
<comment type="similarity">
    <text evidence="2 7">Belongs to the glycosyl hydrolase 2 family.</text>
</comment>
<dbReference type="Proteomes" id="UP000008394">
    <property type="component" value="Chromosome"/>
</dbReference>
<dbReference type="Gene3D" id="3.20.20.80">
    <property type="entry name" value="Glycosidases"/>
    <property type="match status" value="1"/>
</dbReference>
<dbReference type="Pfam" id="PF00703">
    <property type="entry name" value="Glyco_hydro_2"/>
    <property type="match status" value="1"/>
</dbReference>
<evidence type="ECO:0000256" key="1">
    <source>
        <dbReference type="ARBA" id="ARBA00001412"/>
    </source>
</evidence>
<feature type="domain" description="Beta galactosidase small chain/" evidence="9">
    <location>
        <begin position="862"/>
        <end position="1135"/>
    </location>
</feature>
<dbReference type="EC" id="3.2.1.23" evidence="3 7"/>
<sequence>MLQYLKIGSGYMFHGYMLFLCECLSMKRLRNVLNSCCVILVNSLLLRSTPKYRADGTSVGAAVKCESGATMNEETLQEVAEEKATEPPRNDVPSTDGALRSEEPTAAWLTDPRVFAVNRLPGHTDHNCADDQSGALKQHLDGEWAVKVVPSHLDRLPTEGLDEHWQHAHLPPEFASRSFADGDFTRVQVPGCLEMQGLMRPQYVNIQYPWDGHENPQAPSVPTDNLVALYRRAFTADDRVGEALSRGERVSLTFHGAATAIYVWLNGVFVGYAEDSYTPSEFDVTEALHAGENLLAVACFQYSSASWLEDQDCWRFHGLFRDVELEVRPHAHVRDMLAHADWNVDAQCGELAVELDLDGAWCAANVELRLSTWEEHADGAALLWSATVESAPKIRYATTCEQVLPWSAEQPNLYVLEAVVRDANGRVLETARTRIGFRHVEIRDGVLVLNGERIVFHGVNRHEFDARRGRSVTEEDMLWDVRFMKRHNINAVRTSHYPNQTRWMELCDEYGLYVIDEANLETHGSWNLPGDTADGVSIPGDDVRWQPACVDRVESMVRRDRNHACVVAWSLGNESYAGDVIRAMGNRCRELDPTRPVHYEGVTWNREYDDISDFESRMYAKPDEIREYLESDPAKPYISCEFMHAMGNSVGGLGEYVALERYPQYQGGFIWDFMDQALWQRLDDGTERLAYGGDFGDRPSDYEFSGDGIVFADRTVSAKAQEVKAQYAGVRLEPDGRGVRVTNTNAFQGTSGTVFVARMLLDGREAWSKSYEFEVAAGSARSFDIGFPDVHSLPDGGVMHEVVYEVSQQLAHDTAWAEAGYEIAWGQAVVRPHASGRSGSKMNDAFDDDNLQIVTLGRWNAGVRVGQREILLSRTHGGVISLRDGEREYVIRVPKLLTFRPLTDNDRGMSSGFDRVQWFGAGRYARVVTGVGQVYRDELTGDLCGEYWYELADGAQTQVPIRYRIDSQLRMHIELEYTGCAGAPSLPAFGLEWMLPKQYENLEFYGRGPAETYRDRKRAKLGIWNTTAQADMAPYLVPQETGNHEDVRWAYVFDADCHGLLVEADDSLALSLLPHSSLEIENATHQNELAQPRHMFLRLLAGQMGVGGDDSWGAPVHDRYLLPADEPLKLAVTISML</sequence>
<keyword evidence="4 7" id="KW-0378">Hydrolase</keyword>
<dbReference type="GO" id="GO:0004565">
    <property type="term" value="F:beta-galactosidase activity"/>
    <property type="evidence" value="ECO:0007669"/>
    <property type="project" value="UniProtKB-EC"/>
</dbReference>
<dbReference type="KEGG" id="bnm:BALAC2494_00644"/>
<proteinExistence type="inferred from homology"/>
<name>A0A806FN50_BIFAN</name>
<feature type="compositionally biased region" description="Basic and acidic residues" evidence="8">
    <location>
        <begin position="80"/>
        <end position="89"/>
    </location>
</feature>
<dbReference type="Pfam" id="PF16353">
    <property type="entry name" value="LacZ_4"/>
    <property type="match status" value="1"/>
</dbReference>
<dbReference type="InterPro" id="IPR006103">
    <property type="entry name" value="Glyco_hydro_2_cat"/>
</dbReference>